<comment type="caution">
    <text evidence="1">The sequence shown here is derived from an EMBL/GenBank/DDBJ whole genome shotgun (WGS) entry which is preliminary data.</text>
</comment>
<accession>A0A7W0CGL5</accession>
<reference evidence="1 2" key="1">
    <citation type="submission" date="2020-07" db="EMBL/GenBank/DDBJ databases">
        <title>Genomic Encyclopedia of Type Strains, Phase IV (KMG-IV): sequencing the most valuable type-strain genomes for metagenomic binning, comparative biology and taxonomic classification.</title>
        <authorList>
            <person name="Goeker M."/>
        </authorList>
    </citation>
    <scope>NUCLEOTIDE SEQUENCE [LARGE SCALE GENOMIC DNA]</scope>
    <source>
        <strain evidence="1 2">DSM 45533</strain>
    </source>
</reference>
<dbReference type="AlphaFoldDB" id="A0A7W0CGL5"/>
<dbReference type="Proteomes" id="UP000530928">
    <property type="component" value="Unassembled WGS sequence"/>
</dbReference>
<dbReference type="GO" id="GO:0004812">
    <property type="term" value="F:aminoacyl-tRNA ligase activity"/>
    <property type="evidence" value="ECO:0007669"/>
    <property type="project" value="UniProtKB-KW"/>
</dbReference>
<proteinExistence type="predicted"/>
<dbReference type="RefSeq" id="WP_181609614.1">
    <property type="nucleotide sequence ID" value="NZ_BAABAM010000006.1"/>
</dbReference>
<sequence length="275" mass="30354">MTTLTDDGLRVLDDSQTRLLRAIEGVFLRWAGMWNAPEHRYPPLLRARDLDTFHYFDAFPQAGLSVAQLDPERLGPVLAETSRPVDRLPGDVMGPTGFALPMAACYWVYIDLAGAVLPEEGTVRTTVASCFRNEAQYDGLQRVLGFTMREFVCVGSGQAAREHYLRGRETVLAFGAELGLDMRLEVAGDPFFEAFKNDDASQREFPVKEEFVVNGLAIGSANYHRKFFTGRLDIQAGEATAHTSCLGFGLERWVHTLTQAFGSARAALSAVENLG</sequence>
<keyword evidence="2" id="KW-1185">Reference proteome</keyword>
<dbReference type="SUPFAM" id="SSF55681">
    <property type="entry name" value="Class II aaRS and biotin synthetases"/>
    <property type="match status" value="1"/>
</dbReference>
<name>A0A7W0CGL5_9ACTN</name>
<dbReference type="InterPro" id="IPR045864">
    <property type="entry name" value="aa-tRNA-synth_II/BPL/LPL"/>
</dbReference>
<gene>
    <name evidence="1" type="ORF">HNR30_002173</name>
</gene>
<protein>
    <submittedName>
        <fullName evidence="1">Seryl-tRNA synthetase</fullName>
    </submittedName>
</protein>
<organism evidence="1 2">
    <name type="scientific">Nonomuraea soli</name>
    <dbReference type="NCBI Taxonomy" id="1032476"/>
    <lineage>
        <taxon>Bacteria</taxon>
        <taxon>Bacillati</taxon>
        <taxon>Actinomycetota</taxon>
        <taxon>Actinomycetes</taxon>
        <taxon>Streptosporangiales</taxon>
        <taxon>Streptosporangiaceae</taxon>
        <taxon>Nonomuraea</taxon>
    </lineage>
</organism>
<dbReference type="EMBL" id="JACDUR010000002">
    <property type="protein sequence ID" value="MBA2890832.1"/>
    <property type="molecule type" value="Genomic_DNA"/>
</dbReference>
<keyword evidence="1" id="KW-0436">Ligase</keyword>
<evidence type="ECO:0000313" key="2">
    <source>
        <dbReference type="Proteomes" id="UP000530928"/>
    </source>
</evidence>
<dbReference type="Gene3D" id="3.30.930.10">
    <property type="entry name" value="Bira Bifunctional Protein, Domain 2"/>
    <property type="match status" value="1"/>
</dbReference>
<evidence type="ECO:0000313" key="1">
    <source>
        <dbReference type="EMBL" id="MBA2890832.1"/>
    </source>
</evidence>
<keyword evidence="1" id="KW-0030">Aminoacyl-tRNA synthetase</keyword>